<accession>A0ABS2PJ48</accession>
<feature type="domain" description="Glycosyltransferase 2-like" evidence="1">
    <location>
        <begin position="5"/>
        <end position="113"/>
    </location>
</feature>
<protein>
    <submittedName>
        <fullName evidence="2">Glycosyltransferase involved in cell wall biosynthesis</fullName>
    </submittedName>
</protein>
<dbReference type="CDD" id="cd02511">
    <property type="entry name" value="Beta4Glucosyltransferase"/>
    <property type="match status" value="1"/>
</dbReference>
<dbReference type="PANTHER" id="PTHR43630:SF2">
    <property type="entry name" value="GLYCOSYLTRANSFERASE"/>
    <property type="match status" value="1"/>
</dbReference>
<evidence type="ECO:0000259" key="1">
    <source>
        <dbReference type="Pfam" id="PF00535"/>
    </source>
</evidence>
<dbReference type="Pfam" id="PF00535">
    <property type="entry name" value="Glycos_transf_2"/>
    <property type="match status" value="1"/>
</dbReference>
<comment type="caution">
    <text evidence="2">The sequence shown here is derived from an EMBL/GenBank/DDBJ whole genome shotgun (WGS) entry which is preliminary data.</text>
</comment>
<proteinExistence type="predicted"/>
<dbReference type="EMBL" id="JAFBEC010000022">
    <property type="protein sequence ID" value="MBM7635050.1"/>
    <property type="molecule type" value="Genomic_DNA"/>
</dbReference>
<dbReference type="SUPFAM" id="SSF48452">
    <property type="entry name" value="TPR-like"/>
    <property type="match status" value="1"/>
</dbReference>
<dbReference type="InterPro" id="IPR029044">
    <property type="entry name" value="Nucleotide-diphossugar_trans"/>
</dbReference>
<dbReference type="Gene3D" id="3.90.550.10">
    <property type="entry name" value="Spore Coat Polysaccharide Biosynthesis Protein SpsA, Chain A"/>
    <property type="match status" value="1"/>
</dbReference>
<dbReference type="RefSeq" id="WP_204699784.1">
    <property type="nucleotide sequence ID" value="NZ_JAFBEC010000022.1"/>
</dbReference>
<name>A0ABS2PJ48_9BACL</name>
<evidence type="ECO:0000313" key="3">
    <source>
        <dbReference type="Proteomes" id="UP000741863"/>
    </source>
</evidence>
<keyword evidence="3" id="KW-1185">Reference proteome</keyword>
<dbReference type="InterPro" id="IPR001173">
    <property type="entry name" value="Glyco_trans_2-like"/>
</dbReference>
<gene>
    <name evidence="2" type="ORF">JOD17_004193</name>
</gene>
<sequence>MAEISLCLIVKDEEEVLDGCLSSVKDYMDEIIIVDTGSTDRTKEIAKKYTDKVYDFEWVNHFAKARNYAFDQATKPFIMWLDADDMLSKDDQKKLKKLKSELNESIDAVSMKYHLSFDSNGEPMFTYRRHRIVKKACGFKWEGAVHEFLQVGGNILTSDVAVFHRKEVKTKPTNSNRNLEIYEQMLANEEPFTPRDTFYYANELREKGRHQDAIERYEQFLQTKQGWVEDEIRACQAMTHSYLALGESEKALEQSLRTLKYKEPRPESCCMIGNYFQEKQDFETSLFWYQLAVQSREGDQLNFVNHAYSTWYPHLQLCVCYFRLGDLEKSKIANEKAAETMPDHESVLYNRKIFKELEQSEQQG</sequence>
<reference evidence="2 3" key="1">
    <citation type="submission" date="2021-01" db="EMBL/GenBank/DDBJ databases">
        <title>Genomic Encyclopedia of Type Strains, Phase IV (KMG-IV): sequencing the most valuable type-strain genomes for metagenomic binning, comparative biology and taxonomic classification.</title>
        <authorList>
            <person name="Goeker M."/>
        </authorList>
    </citation>
    <scope>NUCLEOTIDE SEQUENCE [LARGE SCALE GENOMIC DNA]</scope>
    <source>
        <strain evidence="2 3">DSM 25540</strain>
    </source>
</reference>
<dbReference type="PANTHER" id="PTHR43630">
    <property type="entry name" value="POLY-BETA-1,6-N-ACETYL-D-GLUCOSAMINE SYNTHASE"/>
    <property type="match status" value="1"/>
</dbReference>
<dbReference type="Gene3D" id="1.25.40.10">
    <property type="entry name" value="Tetratricopeptide repeat domain"/>
    <property type="match status" value="1"/>
</dbReference>
<dbReference type="Proteomes" id="UP000741863">
    <property type="component" value="Unassembled WGS sequence"/>
</dbReference>
<dbReference type="InterPro" id="IPR011990">
    <property type="entry name" value="TPR-like_helical_dom_sf"/>
</dbReference>
<organism evidence="2 3">
    <name type="scientific">Geomicrobium sediminis</name>
    <dbReference type="NCBI Taxonomy" id="1347788"/>
    <lineage>
        <taxon>Bacteria</taxon>
        <taxon>Bacillati</taxon>
        <taxon>Bacillota</taxon>
        <taxon>Bacilli</taxon>
        <taxon>Bacillales</taxon>
        <taxon>Geomicrobium</taxon>
    </lineage>
</organism>
<evidence type="ECO:0000313" key="2">
    <source>
        <dbReference type="EMBL" id="MBM7635050.1"/>
    </source>
</evidence>
<dbReference type="SUPFAM" id="SSF53448">
    <property type="entry name" value="Nucleotide-diphospho-sugar transferases"/>
    <property type="match status" value="1"/>
</dbReference>